<feature type="region of interest" description="Disordered" evidence="1">
    <location>
        <begin position="164"/>
        <end position="222"/>
    </location>
</feature>
<comment type="caution">
    <text evidence="4">The sequence shown here is derived from an EMBL/GenBank/DDBJ whole genome shotgun (WGS) entry which is preliminary data.</text>
</comment>
<feature type="region of interest" description="Disordered" evidence="1">
    <location>
        <begin position="879"/>
        <end position="911"/>
    </location>
</feature>
<feature type="compositionally biased region" description="Basic and acidic residues" evidence="1">
    <location>
        <begin position="541"/>
        <end position="551"/>
    </location>
</feature>
<evidence type="ECO:0000313" key="5">
    <source>
        <dbReference type="Proteomes" id="UP001556367"/>
    </source>
</evidence>
<proteinExistence type="predicted"/>
<keyword evidence="2" id="KW-0472">Membrane</keyword>
<feature type="region of interest" description="Disordered" evidence="1">
    <location>
        <begin position="473"/>
        <end position="551"/>
    </location>
</feature>
<evidence type="ECO:0000313" key="4">
    <source>
        <dbReference type="EMBL" id="KAL0946320.1"/>
    </source>
</evidence>
<keyword evidence="2" id="KW-1133">Transmembrane helix</keyword>
<protein>
    <recommendedName>
        <fullName evidence="6">Proteophosphoglycan ppg4</fullName>
    </recommendedName>
</protein>
<evidence type="ECO:0000256" key="3">
    <source>
        <dbReference type="SAM" id="SignalP"/>
    </source>
</evidence>
<feature type="compositionally biased region" description="Pro residues" evidence="1">
    <location>
        <begin position="812"/>
        <end position="822"/>
    </location>
</feature>
<feature type="compositionally biased region" description="Polar residues" evidence="1">
    <location>
        <begin position="337"/>
        <end position="353"/>
    </location>
</feature>
<keyword evidence="3" id="KW-0732">Signal</keyword>
<feature type="chain" id="PRO_5047443595" description="Proteophosphoglycan ppg4" evidence="3">
    <location>
        <begin position="19"/>
        <end position="1033"/>
    </location>
</feature>
<feature type="signal peptide" evidence="3">
    <location>
        <begin position="1"/>
        <end position="18"/>
    </location>
</feature>
<evidence type="ECO:0000256" key="2">
    <source>
        <dbReference type="SAM" id="Phobius"/>
    </source>
</evidence>
<evidence type="ECO:0008006" key="6">
    <source>
        <dbReference type="Google" id="ProtNLM"/>
    </source>
</evidence>
<sequence>MRLITTSWLALTAIAALARVPMRQRAVVAHPATDGLLTSSQATYTWAPLFILIAYFFASAIVLYVLILARRKYRSRRQRQTGPLELPGSEVELLPTAVSPTLEREILMPLPRSPTSSVFARAPPTPFTPPTSPPLPLLSRPLSPFMGPSPSFSLVALQAPRRTSPRLSFSAPKTPHEEVHSLFQRSKSTPPVPRSRAHDMHLRHSRSHSRSDSDASSSSSSSGIELISMHPLAISNSSPLPYVPVAFTKPSPNWLAAGQKSGSPTDLIDFATPTLPTTAKGEFADPLGVSLLPSLTKIDREASSGSSSRSVDLVDMREASTSLHTAPVVVPGDSVMPFQSQPKFGPSFSLSLQQDRRTTQRHSSPLSSPSSSTSTSPGSAQILLLPPSVQSTPGTTPMRDEFSFTQLSQGNVAAAEVVQDGRNLSEEKANRLPEPQNQPPNLQAAPLLKDLINWADDPHAVWASPFVDAEPAEWDEGATPSFPVEKDDVGGSQEPNLDDAPLIDFSPSVSVKAEPSRQEDDGLLEQDLSVYARDDSEVDTENSRDISRDFDGSYQQNDFPIAQVDEDLIVFEGVSENPGVRSVAGDGTVVLHSAKDAGRLPAAEAADAADEVCAPSSEDELIVGNVPETLIDDPHSLTSTPNALMPSPNNLHAATSSPPSSAALREETLNVTFDETHDTHDTYNSDENDDALASAIGHTNDPHDISMHPHDDIPPFDAASQRQTRVELFESSSQNEPISNIEYPDPDLFELPTSMEVDVNIPPIVISAVSSMVHPTPVHEVAANILSQLDIECTPPSPTKGQGPRTATLQTPTPPSSPPPSPLRRTPLLANVSLSIPVNKPAWAIRAANAPSLGLESAALHPHQRENWRGAKLEKLLDPSMEDEDQSEGALLSAGTSPSTKPSVELDEAQREATPADDAFAKISAEDVEPSHATPEAIPGSFVETSALRLRSGTPAEDVAKPVNQTISVPAPGRRPHQRSALDIALAMQLRPGLGIGADPAWLVRFLMSVFGWFAILISGTGEWAPAGALVGR</sequence>
<keyword evidence="5" id="KW-1185">Reference proteome</keyword>
<reference evidence="5" key="1">
    <citation type="submission" date="2024-06" db="EMBL/GenBank/DDBJ databases">
        <title>Multi-omics analyses provide insights into the biosynthesis of the anticancer antibiotic pleurotin in Hohenbuehelia grisea.</title>
        <authorList>
            <person name="Weaver J.A."/>
            <person name="Alberti F."/>
        </authorList>
    </citation>
    <scope>NUCLEOTIDE SEQUENCE [LARGE SCALE GENOMIC DNA]</scope>
    <source>
        <strain evidence="5">T-177</strain>
    </source>
</reference>
<gene>
    <name evidence="4" type="ORF">HGRIS_012560</name>
</gene>
<evidence type="ECO:0000256" key="1">
    <source>
        <dbReference type="SAM" id="MobiDB-lite"/>
    </source>
</evidence>
<feature type="transmembrane region" description="Helical" evidence="2">
    <location>
        <begin position="45"/>
        <end position="69"/>
    </location>
</feature>
<dbReference type="Proteomes" id="UP001556367">
    <property type="component" value="Unassembled WGS sequence"/>
</dbReference>
<feature type="compositionally biased region" description="Low complexity" evidence="1">
    <location>
        <begin position="363"/>
        <end position="379"/>
    </location>
</feature>
<feature type="region of interest" description="Disordered" evidence="1">
    <location>
        <begin position="792"/>
        <end position="826"/>
    </location>
</feature>
<accession>A0ABR3ISW5</accession>
<keyword evidence="2" id="KW-0812">Transmembrane</keyword>
<dbReference type="EMBL" id="JASNQZ010000015">
    <property type="protein sequence ID" value="KAL0946320.1"/>
    <property type="molecule type" value="Genomic_DNA"/>
</dbReference>
<name>A0ABR3ISW5_9AGAR</name>
<organism evidence="4 5">
    <name type="scientific">Hohenbuehelia grisea</name>
    <dbReference type="NCBI Taxonomy" id="104357"/>
    <lineage>
        <taxon>Eukaryota</taxon>
        <taxon>Fungi</taxon>
        <taxon>Dikarya</taxon>
        <taxon>Basidiomycota</taxon>
        <taxon>Agaricomycotina</taxon>
        <taxon>Agaricomycetes</taxon>
        <taxon>Agaricomycetidae</taxon>
        <taxon>Agaricales</taxon>
        <taxon>Pleurotineae</taxon>
        <taxon>Pleurotaceae</taxon>
        <taxon>Hohenbuehelia</taxon>
    </lineage>
</organism>
<feature type="region of interest" description="Disordered" evidence="1">
    <location>
        <begin position="329"/>
        <end position="401"/>
    </location>
</feature>